<evidence type="ECO:0000313" key="3">
    <source>
        <dbReference type="EMBL" id="MBC2601893.1"/>
    </source>
</evidence>
<reference evidence="3 4" key="1">
    <citation type="submission" date="2020-07" db="EMBL/GenBank/DDBJ databases">
        <authorList>
            <person name="Feng X."/>
        </authorList>
    </citation>
    <scope>NUCLEOTIDE SEQUENCE [LARGE SCALE GENOMIC DNA]</scope>
    <source>
        <strain evidence="3 4">JCM14086</strain>
    </source>
</reference>
<protein>
    <submittedName>
        <fullName evidence="3">ATP-binding protein</fullName>
    </submittedName>
</protein>
<name>A0A7X1E4E3_9BACT</name>
<dbReference type="InterPro" id="IPR002789">
    <property type="entry name" value="HerA_central"/>
</dbReference>
<evidence type="ECO:0000259" key="2">
    <source>
        <dbReference type="SMART" id="SM00382"/>
    </source>
</evidence>
<dbReference type="RefSeq" id="WP_185692595.1">
    <property type="nucleotide sequence ID" value="NZ_JACHVA010000080.1"/>
</dbReference>
<dbReference type="SMART" id="SM00382">
    <property type="entry name" value="AAA"/>
    <property type="match status" value="1"/>
</dbReference>
<dbReference type="SUPFAM" id="SSF52540">
    <property type="entry name" value="P-loop containing nucleoside triphosphate hydrolases"/>
    <property type="match status" value="1"/>
</dbReference>
<keyword evidence="3" id="KW-0547">Nucleotide-binding</keyword>
<keyword evidence="3" id="KW-0067">ATP-binding</keyword>
<feature type="transmembrane region" description="Helical" evidence="1">
    <location>
        <begin position="79"/>
        <end position="104"/>
    </location>
</feature>
<dbReference type="AlphaFoldDB" id="A0A7X1E4E3"/>
<dbReference type="Gene3D" id="3.40.50.300">
    <property type="entry name" value="P-loop containing nucleotide triphosphate hydrolases"/>
    <property type="match status" value="1"/>
</dbReference>
<evidence type="ECO:0000313" key="4">
    <source>
        <dbReference type="Proteomes" id="UP000525652"/>
    </source>
</evidence>
<gene>
    <name evidence="3" type="ORF">H5P30_08885</name>
</gene>
<keyword evidence="1" id="KW-1133">Transmembrane helix</keyword>
<proteinExistence type="predicted"/>
<organism evidence="3 4">
    <name type="scientific">Puniceicoccus vermicola</name>
    <dbReference type="NCBI Taxonomy" id="388746"/>
    <lineage>
        <taxon>Bacteria</taxon>
        <taxon>Pseudomonadati</taxon>
        <taxon>Verrucomicrobiota</taxon>
        <taxon>Opitutia</taxon>
        <taxon>Puniceicoccales</taxon>
        <taxon>Puniceicoccaceae</taxon>
        <taxon>Puniceicoccus</taxon>
    </lineage>
</organism>
<comment type="caution">
    <text evidence="3">The sequence shown here is derived from an EMBL/GenBank/DDBJ whole genome shotgun (WGS) entry which is preliminary data.</text>
</comment>
<dbReference type="PANTHER" id="PTHR42957">
    <property type="entry name" value="HELICASE MJ1565-RELATED"/>
    <property type="match status" value="1"/>
</dbReference>
<dbReference type="EMBL" id="JACHVA010000080">
    <property type="protein sequence ID" value="MBC2601893.1"/>
    <property type="molecule type" value="Genomic_DNA"/>
</dbReference>
<feature type="domain" description="AAA+ ATPase" evidence="2">
    <location>
        <begin position="392"/>
        <end position="558"/>
    </location>
</feature>
<dbReference type="InterPro" id="IPR008571">
    <property type="entry name" value="HerA-like"/>
</dbReference>
<keyword evidence="1" id="KW-0472">Membrane</keyword>
<keyword evidence="1" id="KW-0812">Transmembrane</keyword>
<dbReference type="PANTHER" id="PTHR42957:SF1">
    <property type="entry name" value="HELICASE MJ1565-RELATED"/>
    <property type="match status" value="1"/>
</dbReference>
<dbReference type="Pfam" id="PF01935">
    <property type="entry name" value="DUF87"/>
    <property type="match status" value="1"/>
</dbReference>
<keyword evidence="4" id="KW-1185">Reference proteome</keyword>
<dbReference type="Proteomes" id="UP000525652">
    <property type="component" value="Unassembled WGS sequence"/>
</dbReference>
<feature type="transmembrane region" description="Helical" evidence="1">
    <location>
        <begin position="150"/>
        <end position="168"/>
    </location>
</feature>
<dbReference type="InterPro" id="IPR003593">
    <property type="entry name" value="AAA+_ATPase"/>
</dbReference>
<feature type="transmembrane region" description="Helical" evidence="1">
    <location>
        <begin position="7"/>
        <end position="26"/>
    </location>
</feature>
<evidence type="ECO:0000256" key="1">
    <source>
        <dbReference type="SAM" id="Phobius"/>
    </source>
</evidence>
<dbReference type="GO" id="GO:0005524">
    <property type="term" value="F:ATP binding"/>
    <property type="evidence" value="ECO:0007669"/>
    <property type="project" value="UniProtKB-KW"/>
</dbReference>
<sequence>MNIRWRLSLSLIQFAIIVGLCFYITGDLFTKETWFIAGLLSVIINPQLLEPYYSRPTDVIVNTIFFGLLALNTPKTTTVFGWSIFGTIFAVAAILATLALFLGAGRRNSKYSGIANSFRSLSQLASARIIYSVVFVLAAMEEFPTNQSDFWAIIAVWVTILVLGRVNWQSLWSVSRDGEALCIVEGMVGPSSLLISAPDLPATGKPVIIRSSKVNTDGVMIHRIRRVADTWGQIHVPDSQACESVVTGQTISVSESPDGLLTPVGSVDQGSTDKTLKFTSVQSMEIGDVVVVSQNAPNPPILYQLSSAYIDRRDVKGGSHLLVNASANQLGVFNYNAMRMSAHRWVPPPGARVLPSSAIDLEGRISIPENNIEIGKVIGTDIPITLDCRIAAEGHLAILGMTKMGKSTFATRLARELSQDRWVTILDQTGEYVSKKGLTPYDSNTDLKKPGLSVFEPKHGEVAADRALAFLEYLIKEAIAEYKTGTPRSRVVIIDEAHQFIPEPAGLGFNAPGRDSAFKIGLLMMQIRKYGLSVILISQRTAVVAKSALSQCENLICFRSVDQTGLDYLEAIAGSNIRSMLLW</sequence>
<dbReference type="InterPro" id="IPR027417">
    <property type="entry name" value="P-loop_NTPase"/>
</dbReference>
<accession>A0A7X1E4E3</accession>